<evidence type="ECO:0000313" key="2">
    <source>
        <dbReference type="EMBL" id="KAK0323563.1"/>
    </source>
</evidence>
<name>A0AAN6FU62_9PEZI</name>
<evidence type="ECO:0000313" key="3">
    <source>
        <dbReference type="Proteomes" id="UP001168146"/>
    </source>
</evidence>
<dbReference type="AlphaFoldDB" id="A0AAN6FU62"/>
<comment type="caution">
    <text evidence="2">The sequence shown here is derived from an EMBL/GenBank/DDBJ whole genome shotgun (WGS) entry which is preliminary data.</text>
</comment>
<evidence type="ECO:0000256" key="1">
    <source>
        <dbReference type="SAM" id="MobiDB-lite"/>
    </source>
</evidence>
<reference evidence="2" key="1">
    <citation type="submission" date="2021-12" db="EMBL/GenBank/DDBJ databases">
        <title>Black yeast isolated from Biological Soil Crust.</title>
        <authorList>
            <person name="Kurbessoian T."/>
        </authorList>
    </citation>
    <scope>NUCLEOTIDE SEQUENCE</scope>
    <source>
        <strain evidence="2">CCFEE 5208</strain>
    </source>
</reference>
<feature type="compositionally biased region" description="Basic and acidic residues" evidence="1">
    <location>
        <begin position="146"/>
        <end position="159"/>
    </location>
</feature>
<sequence>MCFSNNGQGLYLNDQSPDLRVMETYKASYDACYALYDKDELAKCVDQAQDLLDDSGLPRFFRIKLLVLMAACIGDFWEEAEILKEADRVWHHVRRYHRRGDTEVDECLEELRGMIDYAQKQHREEPWPKVPSVVASGADEDEEYVSEEKYTLEAGDETRLATTDPDSVPGTDFATGEDAAGDDVPGVVGVPPSAPDVADAQSPTHAPSSAPTPATHTNRVSVLPLRELKSTHSFHHISRVIERCSWLSDQRLHDDEVDKNHFMYRWVLVTGDRMGIATVNQQFVSDIDEIVGEWDVEGRVYEIGSDCERGSLVPRNV</sequence>
<gene>
    <name evidence="2" type="ORF">LTR82_005310</name>
</gene>
<accession>A0AAN6FU62</accession>
<protein>
    <submittedName>
        <fullName evidence="2">Uncharacterized protein</fullName>
    </submittedName>
</protein>
<dbReference type="EMBL" id="JASUXU010000012">
    <property type="protein sequence ID" value="KAK0323563.1"/>
    <property type="molecule type" value="Genomic_DNA"/>
</dbReference>
<proteinExistence type="predicted"/>
<feature type="region of interest" description="Disordered" evidence="1">
    <location>
        <begin position="122"/>
        <end position="217"/>
    </location>
</feature>
<organism evidence="2 3">
    <name type="scientific">Friedmanniomyces endolithicus</name>
    <dbReference type="NCBI Taxonomy" id="329885"/>
    <lineage>
        <taxon>Eukaryota</taxon>
        <taxon>Fungi</taxon>
        <taxon>Dikarya</taxon>
        <taxon>Ascomycota</taxon>
        <taxon>Pezizomycotina</taxon>
        <taxon>Dothideomycetes</taxon>
        <taxon>Dothideomycetidae</taxon>
        <taxon>Mycosphaerellales</taxon>
        <taxon>Teratosphaeriaceae</taxon>
        <taxon>Friedmanniomyces</taxon>
    </lineage>
</organism>
<dbReference type="Proteomes" id="UP001168146">
    <property type="component" value="Unassembled WGS sequence"/>
</dbReference>
<feature type="compositionally biased region" description="Low complexity" evidence="1">
    <location>
        <begin position="182"/>
        <end position="217"/>
    </location>
</feature>